<dbReference type="Proteomes" id="UP000140201">
    <property type="component" value="Segment"/>
</dbReference>
<proteinExistence type="inferred from homology"/>
<sequence length="541" mass="61084">MILLISICTPVCENVNASMLFVNVLQMAMWTPQNGKLYLPPTAPVARVQNTDEYVVPTGLYCHAMTERLLTVGHPYFEIKDNDKVTVPKVSGNQYRVFRLKFPDPNRFALPRDDFYNPEKERLVWRLRGLEISRGGPLGIGTTGHPLFNKLGDTENPNKYQAGSKDNRQNTSMDPKQTQMFIVGCVPCTGEHWDVARACGSLEAGDCPPIQLVNSTIEDGDMCDIGFGNMNFKALQQDKSGAPLDIVATKCKWPDFLKMTNEVYGNSLFFFGRREQLYARHYFTRNGVVGEPMPNAVSPGDFYYAPDSTQDQKVAGPSVYFGTPSGSLVSSDGQLFNRPFWLQRAQGNNNGVCWSNELFVTMVDNTRNTNFTISQKTTTPSPDVYDSQNFKQYLRHVEQFELSLILQVCKVPLQPNVLAHINTMNPDILEDWNLGFVPPPQQAITDDYRFINSLATRCPDQNPPKEKEDPYKGLVFWEVDLTERFSQDLDQFPLGRKFLFQTGARSSVRTSVKRPIRDVSTGSTSTSTARTVKRRRRTVGK</sequence>
<comment type="subunit">
    <text evidence="7">Self-assembles into homopentamers. The capsid has an icosahedral symmetry and consists of 72 capsomers, with each capsomer being a pentamer of L1. Interacts with the minor capsid protein L2; this interaction is necessary for viral genome encapsidation. Interacts with protein E2; this interaction enhances E2-dependent replication and transcription activation.</text>
</comment>
<protein>
    <recommendedName>
        <fullName evidence="7 8">Major capsid protein L1</fullName>
    </recommendedName>
</protein>
<dbReference type="Gene3D" id="2.60.175.20">
    <property type="entry name" value="Major capsid L1 (late) superfamily, Papillomavirus"/>
    <property type="match status" value="2"/>
</dbReference>
<evidence type="ECO:0000313" key="11">
    <source>
        <dbReference type="Proteomes" id="UP000140201"/>
    </source>
</evidence>
<keyword evidence="1 7" id="KW-0167">Capsid protein</keyword>
<keyword evidence="7" id="KW-1164">Virus endocytosis by host</keyword>
<dbReference type="GO" id="GO:0042025">
    <property type="term" value="C:host cell nucleus"/>
    <property type="evidence" value="ECO:0007669"/>
    <property type="project" value="UniProtKB-SubCell"/>
</dbReference>
<comment type="subcellular location">
    <subcellularLocation>
        <location evidence="7">Virion</location>
    </subcellularLocation>
    <subcellularLocation>
        <location evidence="7">Host nucleus</location>
    </subcellularLocation>
</comment>
<evidence type="ECO:0000256" key="8">
    <source>
        <dbReference type="RuleBase" id="RU361248"/>
    </source>
</evidence>
<keyword evidence="3 7" id="KW-1161">Viral attachment to host cell</keyword>
<evidence type="ECO:0000256" key="1">
    <source>
        <dbReference type="ARBA" id="ARBA00022561"/>
    </source>
</evidence>
<organism evidence="10 11">
    <name type="scientific">Mastomys coucha papillomavirus 2</name>
    <dbReference type="NCBI Taxonomy" id="392505"/>
    <lineage>
        <taxon>Viruses</taxon>
        <taxon>Monodnaviria</taxon>
        <taxon>Shotokuvirae</taxon>
        <taxon>Cossaviricota</taxon>
        <taxon>Papovaviricetes</taxon>
        <taxon>Zurhausenvirales</taxon>
        <taxon>Papillomaviridae</taxon>
        <taxon>Firstpapillomavirinae</taxon>
        <taxon>Pipapillomavirus</taxon>
        <taxon>Pipapillomavirus 2</taxon>
    </lineage>
</organism>
<dbReference type="OrthoDB" id="5037at10239"/>
<dbReference type="SUPFAM" id="SSF88648">
    <property type="entry name" value="Group I dsDNA viruses"/>
    <property type="match status" value="1"/>
</dbReference>
<evidence type="ECO:0000256" key="5">
    <source>
        <dbReference type="ARBA" id="ARBA00022921"/>
    </source>
</evidence>
<accession>Q06RH0</accession>
<dbReference type="InterPro" id="IPR036973">
    <property type="entry name" value="Capsid_L1_sf_Papillomavir"/>
</dbReference>
<reference evidence="10 11" key="1">
    <citation type="submission" date="2006-05" db="EMBL/GenBank/DDBJ databases">
        <title>Identification and characterization of a novel papillomavirus involved in skin carcinogenesis in Mastomys coucha.</title>
        <authorList>
            <person name="Nafz J."/>
            <person name="Ibberson M."/>
            <person name="Bravo I."/>
            <person name="Nindl I."/>
            <person name="Stockfleth E."/>
            <person name="Roesl F."/>
        </authorList>
    </citation>
    <scope>NUCLEOTIDE SEQUENCE [LARGE SCALE GENOMIC DNA]</scope>
    <source>
        <strain evidence="10">Mastomys coucha</strain>
    </source>
</reference>
<keyword evidence="11" id="KW-1185">Reference proteome</keyword>
<feature type="region of interest" description="Disordered" evidence="9">
    <location>
        <begin position="510"/>
        <end position="541"/>
    </location>
</feature>
<dbReference type="EMBL" id="DQ664501">
    <property type="protein sequence ID" value="ABG56162.1"/>
    <property type="molecule type" value="Genomic_DNA"/>
</dbReference>
<dbReference type="KEGG" id="vg:4443098"/>
<evidence type="ECO:0000256" key="9">
    <source>
        <dbReference type="SAM" id="MobiDB-lite"/>
    </source>
</evidence>
<dbReference type="InterPro" id="IPR011222">
    <property type="entry name" value="dsDNA_vir_gr_I_capsid"/>
</dbReference>
<dbReference type="Pfam" id="PF00500">
    <property type="entry name" value="Late_protein_L1"/>
    <property type="match status" value="1"/>
</dbReference>
<keyword evidence="7" id="KW-1015">Disulfide bond</keyword>
<evidence type="ECO:0000256" key="7">
    <source>
        <dbReference type="HAMAP-Rule" id="MF_04002"/>
    </source>
</evidence>
<evidence type="ECO:0000256" key="6">
    <source>
        <dbReference type="ARBA" id="ARBA00023296"/>
    </source>
</evidence>
<keyword evidence="7" id="KW-1048">Host nucleus</keyword>
<feature type="disulfide bond" description="Interchain (with Cys-458)" evidence="7">
    <location>
        <position position="199"/>
    </location>
</feature>
<comment type="function">
    <text evidence="7 8">Forms an icosahedral capsid with a T=7 symmetry and a 50 nm diameter. The capsid is composed of 72 pentamers linked to each other by disulfide bonds and associated with L2 proteins. Binds to heparan sulfate proteoglycans on cell surface of basal layer keratinocytes to provide initial virion attachment. This binding mediates a conformational change in the virus capsid that facilitates efficient infection. The virion enters the host cell via endocytosis. During virus trafficking, L1 protein dissociates from the viral DNA and the genomic DNA is released to the host nucleus. The virion assembly takes place within the cell nucleus. Encapsulates the genomic DNA together with protein L2.</text>
</comment>
<dbReference type="GO" id="GO:0005198">
    <property type="term" value="F:structural molecule activity"/>
    <property type="evidence" value="ECO:0007669"/>
    <property type="project" value="UniProtKB-UniRule"/>
</dbReference>
<dbReference type="GO" id="GO:0075509">
    <property type="term" value="P:endocytosis involved in viral entry into host cell"/>
    <property type="evidence" value="ECO:0007669"/>
    <property type="project" value="UniProtKB-KW"/>
</dbReference>
<keyword evidence="2 7" id="KW-0945">Host-virus interaction</keyword>
<dbReference type="GeneID" id="4443098"/>
<evidence type="ECO:0000256" key="4">
    <source>
        <dbReference type="ARBA" id="ARBA00022844"/>
    </source>
</evidence>
<gene>
    <name evidence="7 8 10" type="primary">L1</name>
</gene>
<dbReference type="RefSeq" id="YP_803393.1">
    <property type="nucleotide sequence ID" value="NC_008519.1"/>
</dbReference>
<keyword evidence="8" id="KW-1145">T=7 icosahedral capsid protein</keyword>
<feature type="compositionally biased region" description="Low complexity" evidence="9">
    <location>
        <begin position="520"/>
        <end position="530"/>
    </location>
</feature>
<feature type="region of interest" description="Disordered" evidence="9">
    <location>
        <begin position="152"/>
        <end position="173"/>
    </location>
</feature>
<keyword evidence="6 7" id="KW-1160">Virus entry into host cell</keyword>
<dbReference type="GO" id="GO:0039620">
    <property type="term" value="C:T=7 icosahedral viral capsid"/>
    <property type="evidence" value="ECO:0007669"/>
    <property type="project" value="UniProtKB-UniRule"/>
</dbReference>
<evidence type="ECO:0000256" key="3">
    <source>
        <dbReference type="ARBA" id="ARBA00022804"/>
    </source>
</evidence>
<evidence type="ECO:0000313" key="10">
    <source>
        <dbReference type="EMBL" id="ABG56162.1"/>
    </source>
</evidence>
<dbReference type="GO" id="GO:0019062">
    <property type="term" value="P:virion attachment to host cell"/>
    <property type="evidence" value="ECO:0007669"/>
    <property type="project" value="UniProtKB-UniRule"/>
</dbReference>
<evidence type="ECO:0000256" key="2">
    <source>
        <dbReference type="ARBA" id="ARBA00022581"/>
    </source>
</evidence>
<dbReference type="HAMAP" id="MF_04002">
    <property type="entry name" value="PPV_L1"/>
    <property type="match status" value="1"/>
</dbReference>
<feature type="compositionally biased region" description="Basic residues" evidence="9">
    <location>
        <begin position="531"/>
        <end position="541"/>
    </location>
</feature>
<keyword evidence="4 7" id="KW-0946">Virion</keyword>
<dbReference type="InterPro" id="IPR002210">
    <property type="entry name" value="Capsid_L1_Papillomavir"/>
</dbReference>
<comment type="similarity">
    <text evidence="7 8">Belongs to the papillomaviridae L1 protein family.</text>
</comment>
<name>Q06RH0_9PAPI</name>
<feature type="disulfide bond" description="Interchain (with Cys-199)" evidence="7">
    <location>
        <position position="458"/>
    </location>
</feature>
<keyword evidence="5 7" id="KW-0426">Late protein</keyword>
<keyword evidence="7" id="KW-1162">Viral penetration into host cytoplasm</keyword>
<dbReference type="PRINTS" id="PR00865">
    <property type="entry name" value="HPVCAPSIDL1"/>
</dbReference>